<dbReference type="SMART" id="SM00212">
    <property type="entry name" value="UBCc"/>
    <property type="match status" value="1"/>
</dbReference>
<keyword evidence="1" id="KW-0808">Transferase</keyword>
<organism evidence="6 7">
    <name type="scientific">Anaeramoeba ignava</name>
    <name type="common">Anaerobic marine amoeba</name>
    <dbReference type="NCBI Taxonomy" id="1746090"/>
    <lineage>
        <taxon>Eukaryota</taxon>
        <taxon>Metamonada</taxon>
        <taxon>Anaeramoebidae</taxon>
        <taxon>Anaeramoeba</taxon>
    </lineage>
</organism>
<dbReference type="PANTHER" id="PTHR24067">
    <property type="entry name" value="UBIQUITIN-CONJUGATING ENZYME E2"/>
    <property type="match status" value="1"/>
</dbReference>
<dbReference type="EMBL" id="JAPDFW010000059">
    <property type="protein sequence ID" value="KAJ5076923.1"/>
    <property type="molecule type" value="Genomic_DNA"/>
</dbReference>
<feature type="active site" description="Glycyl thioester intermediate" evidence="3">
    <location>
        <position position="86"/>
    </location>
</feature>
<dbReference type="InterPro" id="IPR000608">
    <property type="entry name" value="UBC"/>
</dbReference>
<sequence length="156" mass="17874">MKSSQRLAKEYSKIQKSDNEFNISIDSNNILNWKAILKGPDETPFKNGNFEISIKCTDQYPMKPPKVFFNTPIFHPNIHFKTGEVCLDVLKANWSPAWDIFAICRAISLLLSHPEPDSPLNCDAGNMLRAKDEMAYFSMGEMYTQMFAIKENSDKK</sequence>
<keyword evidence="2 4" id="KW-0833">Ubl conjugation pathway</keyword>
<dbReference type="Proteomes" id="UP001149090">
    <property type="component" value="Unassembled WGS sequence"/>
</dbReference>
<comment type="caution">
    <text evidence="6">The sequence shown here is derived from an EMBL/GenBank/DDBJ whole genome shotgun (WGS) entry which is preliminary data.</text>
</comment>
<evidence type="ECO:0000313" key="6">
    <source>
        <dbReference type="EMBL" id="KAJ5076923.1"/>
    </source>
</evidence>
<comment type="similarity">
    <text evidence="4">Belongs to the ubiquitin-conjugating enzyme family.</text>
</comment>
<protein>
    <submittedName>
        <fullName evidence="6">Aminoacyltransferase e1 ubiquitin-activating enzyme-related</fullName>
    </submittedName>
</protein>
<name>A0A9Q0LQ48_ANAIG</name>
<dbReference type="SUPFAM" id="SSF54495">
    <property type="entry name" value="UBC-like"/>
    <property type="match status" value="1"/>
</dbReference>
<keyword evidence="7" id="KW-1185">Reference proteome</keyword>
<dbReference type="PROSITE" id="PS50127">
    <property type="entry name" value="UBC_2"/>
    <property type="match status" value="1"/>
</dbReference>
<dbReference type="Gene3D" id="3.10.110.10">
    <property type="entry name" value="Ubiquitin Conjugating Enzyme"/>
    <property type="match status" value="1"/>
</dbReference>
<gene>
    <name evidence="6" type="ORF">M0811_00243</name>
</gene>
<dbReference type="InterPro" id="IPR023313">
    <property type="entry name" value="UBQ-conjugating_AS"/>
</dbReference>
<keyword evidence="4" id="KW-0067">ATP-binding</keyword>
<dbReference type="OrthoDB" id="9973183at2759"/>
<feature type="domain" description="UBC core" evidence="5">
    <location>
        <begin position="2"/>
        <end position="149"/>
    </location>
</feature>
<evidence type="ECO:0000256" key="4">
    <source>
        <dbReference type="RuleBase" id="RU362109"/>
    </source>
</evidence>
<dbReference type="OMA" id="MRWKAFI"/>
<dbReference type="InterPro" id="IPR016135">
    <property type="entry name" value="UBQ-conjugating_enzyme/RWD"/>
</dbReference>
<evidence type="ECO:0000259" key="5">
    <source>
        <dbReference type="PROSITE" id="PS50127"/>
    </source>
</evidence>
<dbReference type="PROSITE" id="PS00183">
    <property type="entry name" value="UBC_1"/>
    <property type="match status" value="1"/>
</dbReference>
<reference evidence="6" key="1">
    <citation type="submission" date="2022-10" db="EMBL/GenBank/DDBJ databases">
        <title>Novel sulphate-reducing endosymbionts in the free-living metamonad Anaeramoeba.</title>
        <authorList>
            <person name="Jerlstrom-Hultqvist J."/>
            <person name="Cepicka I."/>
            <person name="Gallot-Lavallee L."/>
            <person name="Salas-Leiva D."/>
            <person name="Curtis B.A."/>
            <person name="Zahonova K."/>
            <person name="Pipaliya S."/>
            <person name="Dacks J."/>
            <person name="Roger A.J."/>
        </authorList>
    </citation>
    <scope>NUCLEOTIDE SEQUENCE</scope>
    <source>
        <strain evidence="6">BMAN</strain>
    </source>
</reference>
<evidence type="ECO:0000256" key="1">
    <source>
        <dbReference type="ARBA" id="ARBA00022679"/>
    </source>
</evidence>
<accession>A0A9Q0LQ48</accession>
<keyword evidence="4" id="KW-0547">Nucleotide-binding</keyword>
<evidence type="ECO:0000256" key="2">
    <source>
        <dbReference type="ARBA" id="ARBA00022786"/>
    </source>
</evidence>
<dbReference type="GO" id="GO:0016740">
    <property type="term" value="F:transferase activity"/>
    <property type="evidence" value="ECO:0007669"/>
    <property type="project" value="UniProtKB-KW"/>
</dbReference>
<evidence type="ECO:0000256" key="3">
    <source>
        <dbReference type="PROSITE-ProRule" id="PRU10133"/>
    </source>
</evidence>
<proteinExistence type="inferred from homology"/>
<dbReference type="CDD" id="cd23812">
    <property type="entry name" value="UBCc_ScPEX4-like"/>
    <property type="match status" value="1"/>
</dbReference>
<evidence type="ECO:0000313" key="7">
    <source>
        <dbReference type="Proteomes" id="UP001149090"/>
    </source>
</evidence>
<dbReference type="AlphaFoldDB" id="A0A9Q0LQ48"/>
<dbReference type="GO" id="GO:0005524">
    <property type="term" value="F:ATP binding"/>
    <property type="evidence" value="ECO:0007669"/>
    <property type="project" value="UniProtKB-UniRule"/>
</dbReference>
<dbReference type="Pfam" id="PF00179">
    <property type="entry name" value="UQ_con"/>
    <property type="match status" value="1"/>
</dbReference>
<dbReference type="InterPro" id="IPR050113">
    <property type="entry name" value="Ub_conjugating_enzyme"/>
</dbReference>